<evidence type="ECO:0000313" key="7">
    <source>
        <dbReference type="EMBL" id="MCI0125587.1"/>
    </source>
</evidence>
<evidence type="ECO:0000256" key="2">
    <source>
        <dbReference type="ARBA" id="ARBA00005695"/>
    </source>
</evidence>
<dbReference type="AlphaFoldDB" id="A0AA41QIS8"/>
<dbReference type="Gene3D" id="3.90.76.10">
    <property type="entry name" value="Dipeptide-binding Protein, Domain 1"/>
    <property type="match status" value="1"/>
</dbReference>
<keyword evidence="8" id="KW-1185">Reference proteome</keyword>
<comment type="similarity">
    <text evidence="2">Belongs to the bacterial solute-binding protein 5 family.</text>
</comment>
<dbReference type="GO" id="GO:1904680">
    <property type="term" value="F:peptide transmembrane transporter activity"/>
    <property type="evidence" value="ECO:0007669"/>
    <property type="project" value="TreeGrafter"/>
</dbReference>
<dbReference type="CDD" id="cd08504">
    <property type="entry name" value="PBP2_OppA"/>
    <property type="match status" value="1"/>
</dbReference>
<dbReference type="EMBL" id="JALAZD010000001">
    <property type="protein sequence ID" value="MCI0125587.1"/>
    <property type="molecule type" value="Genomic_DNA"/>
</dbReference>
<keyword evidence="4 5" id="KW-0732">Signal</keyword>
<keyword evidence="3" id="KW-0813">Transport</keyword>
<dbReference type="PANTHER" id="PTHR30290:SF10">
    <property type="entry name" value="PERIPLASMIC OLIGOPEPTIDE-BINDING PROTEIN-RELATED"/>
    <property type="match status" value="1"/>
</dbReference>
<dbReference type="Proteomes" id="UP001156140">
    <property type="component" value="Unassembled WGS sequence"/>
</dbReference>
<comment type="subcellular location">
    <subcellularLocation>
        <location evidence="1">Periplasm</location>
    </subcellularLocation>
</comment>
<feature type="domain" description="Solute-binding protein family 5" evidence="6">
    <location>
        <begin position="66"/>
        <end position="447"/>
    </location>
</feature>
<feature type="chain" id="PRO_5041309413" evidence="5">
    <location>
        <begin position="23"/>
        <end position="531"/>
    </location>
</feature>
<dbReference type="PANTHER" id="PTHR30290">
    <property type="entry name" value="PERIPLASMIC BINDING COMPONENT OF ABC TRANSPORTER"/>
    <property type="match status" value="1"/>
</dbReference>
<dbReference type="SUPFAM" id="SSF53850">
    <property type="entry name" value="Periplasmic binding protein-like II"/>
    <property type="match status" value="1"/>
</dbReference>
<evidence type="ECO:0000256" key="4">
    <source>
        <dbReference type="ARBA" id="ARBA00022729"/>
    </source>
</evidence>
<comment type="caution">
    <text evidence="7">The sequence shown here is derived from an EMBL/GenBank/DDBJ whole genome shotgun (WGS) entry which is preliminary data.</text>
</comment>
<dbReference type="Gene3D" id="3.40.190.10">
    <property type="entry name" value="Periplasmic binding protein-like II"/>
    <property type="match status" value="1"/>
</dbReference>
<dbReference type="RefSeq" id="WP_281734774.1">
    <property type="nucleotide sequence ID" value="NZ_JAKETQ010000001.1"/>
</dbReference>
<dbReference type="InterPro" id="IPR039424">
    <property type="entry name" value="SBP_5"/>
</dbReference>
<name>A0AA41QIS8_9HYPH</name>
<evidence type="ECO:0000313" key="8">
    <source>
        <dbReference type="Proteomes" id="UP001156140"/>
    </source>
</evidence>
<protein>
    <submittedName>
        <fullName evidence="7">Peptide ABC transporter substrate-binding protein</fullName>
    </submittedName>
</protein>
<evidence type="ECO:0000256" key="1">
    <source>
        <dbReference type="ARBA" id="ARBA00004418"/>
    </source>
</evidence>
<dbReference type="PIRSF" id="PIRSF002741">
    <property type="entry name" value="MppA"/>
    <property type="match status" value="1"/>
</dbReference>
<evidence type="ECO:0000256" key="5">
    <source>
        <dbReference type="SAM" id="SignalP"/>
    </source>
</evidence>
<reference evidence="7" key="1">
    <citation type="submission" date="2022-03" db="EMBL/GenBank/DDBJ databases">
        <title>The complete genome sequence of a Methyloterrigena soli.</title>
        <authorList>
            <person name="Zi Z."/>
        </authorList>
    </citation>
    <scope>NUCLEOTIDE SEQUENCE</scope>
    <source>
        <strain evidence="7">M48</strain>
    </source>
</reference>
<accession>A0AA41QIS8</accession>
<dbReference type="Pfam" id="PF00496">
    <property type="entry name" value="SBP_bac_5"/>
    <property type="match status" value="1"/>
</dbReference>
<proteinExistence type="inferred from homology"/>
<feature type="signal peptide" evidence="5">
    <location>
        <begin position="1"/>
        <end position="22"/>
    </location>
</feature>
<dbReference type="Gene3D" id="3.10.105.10">
    <property type="entry name" value="Dipeptide-binding Protein, Domain 3"/>
    <property type="match status" value="1"/>
</dbReference>
<dbReference type="InterPro" id="IPR030678">
    <property type="entry name" value="Peptide/Ni-bd"/>
</dbReference>
<dbReference type="GO" id="GO:0015833">
    <property type="term" value="P:peptide transport"/>
    <property type="evidence" value="ECO:0007669"/>
    <property type="project" value="TreeGrafter"/>
</dbReference>
<sequence length="531" mass="58383">MRNIVLGALTAIAGSLAGPAFAVTLNVATYGEEVATFPVGFPGWDEFAMADCLEGLVAEDVRGNAMPGQAQSWTISPDGMTYRFTLRPGILWSDGNAVTAQDFVTAFRWLFDPSNAVEFASIQFPIQNAQAVAKGSMAPDALGVMAADPQTLEIRLDYPTPYFLQTLTHYSAFPVPTDKFKRLGRDWLKPENIVCNGPFVIAGHEPGVMRLERSATYYGREAVRLDGVNYHSYADLQAGLDAFGRGEIDLFMDVPHAATPWIRAHTDAALDVEPFLGVYFYALNHDKPPFDDVRVRMALSMAVDRDAIDPFDLRTPALSSYSWVPAGTAGYGSEPLPRPQWADWNMDERLARAKELLAESGHGPGNPLTVEMRYSQAGDDLHQRIAVAMSDMWARIGVRTRLVPVALDEHFNALRSGDFDVGRVTWLLDVPDPSNVLQLFRSDSEYNFGRYRSETYDALLDAASAEGDSAERATILHQAEQTAIDDVAAIPIYWSSIQNLIAPDVNCVVANPKNIHRARWISKGASDAEAC</sequence>
<evidence type="ECO:0000256" key="3">
    <source>
        <dbReference type="ARBA" id="ARBA00022448"/>
    </source>
</evidence>
<evidence type="ECO:0000259" key="6">
    <source>
        <dbReference type="Pfam" id="PF00496"/>
    </source>
</evidence>
<organism evidence="7 8">
    <name type="scientific">Paradevosia shaoguanensis</name>
    <dbReference type="NCBI Taxonomy" id="1335043"/>
    <lineage>
        <taxon>Bacteria</taxon>
        <taxon>Pseudomonadati</taxon>
        <taxon>Pseudomonadota</taxon>
        <taxon>Alphaproteobacteria</taxon>
        <taxon>Hyphomicrobiales</taxon>
        <taxon>Devosiaceae</taxon>
        <taxon>Paradevosia</taxon>
    </lineage>
</organism>
<dbReference type="GO" id="GO:0043190">
    <property type="term" value="C:ATP-binding cassette (ABC) transporter complex"/>
    <property type="evidence" value="ECO:0007669"/>
    <property type="project" value="InterPro"/>
</dbReference>
<dbReference type="GO" id="GO:0030288">
    <property type="term" value="C:outer membrane-bounded periplasmic space"/>
    <property type="evidence" value="ECO:0007669"/>
    <property type="project" value="UniProtKB-ARBA"/>
</dbReference>
<dbReference type="FunFam" id="3.90.76.10:FF:000001">
    <property type="entry name" value="Oligopeptide ABC transporter substrate-binding protein"/>
    <property type="match status" value="1"/>
</dbReference>
<dbReference type="InterPro" id="IPR000914">
    <property type="entry name" value="SBP_5_dom"/>
</dbReference>
<gene>
    <name evidence="7" type="ORF">ML536_01975</name>
</gene>